<dbReference type="Proteomes" id="UP000032352">
    <property type="component" value="Chromosome"/>
</dbReference>
<dbReference type="Pfam" id="PF15902">
    <property type="entry name" value="Sortilin-Vps10"/>
    <property type="match status" value="1"/>
</dbReference>
<dbReference type="KEGG" id="tvd:SG34_004755"/>
<sequence length="353" mass="38453">MKLPAFLPLGILLLVLTGVNFPLSAEAAGGWQVSQLPVKASLRSSAATKKTLWVAGSKNRVYLSKNSGKSWLDVSPELTEQHDFRDIEVLNEDTAIVMSAGEGEKSKLFITQNQGKSWQLLKTNRDEKGFYDSIAFTSQQQGFLLGDPVAGHFVLEHTQDQGKSWQRIDPTRLPPLSEHEVAFAASGNTLVALDSSNIWFTSGGLSAFIYHSRDGGRHWQKQPLPLYRATKTAGPYALAFNSRRQLFALGGDYLERDGSYANIAAFSGEKWQLTDSGQHGLRTAMSCIKSTCLATGKLSTDISYDHGSSWQAFDQKGFYTLAANNAVILAAGAEGKVAVFTPRETADNTTGSH</sequence>
<reference evidence="3 4" key="2">
    <citation type="journal article" date="2022" name="Mar. Drugs">
        <title>Bioassay-Guided Fractionation Leads to the Detection of Cholic Acid Generated by the Rare Thalassomonas sp.</title>
        <authorList>
            <person name="Pheiffer F."/>
            <person name="Schneider Y.K."/>
            <person name="Hansen E.H."/>
            <person name="Andersen J.H."/>
            <person name="Isaksson J."/>
            <person name="Busche T."/>
            <person name="R C."/>
            <person name="Kalinowski J."/>
            <person name="Zyl L.V."/>
            <person name="Trindade M."/>
        </authorList>
    </citation>
    <scope>NUCLEOTIDE SEQUENCE [LARGE SCALE GENOMIC DNA]</scope>
    <source>
        <strain evidence="3 4">XOM25</strain>
    </source>
</reference>
<dbReference type="PANTHER" id="PTHR47199:SF2">
    <property type="entry name" value="PHOTOSYSTEM II STABILITY_ASSEMBLY FACTOR HCF136, CHLOROPLASTIC"/>
    <property type="match status" value="1"/>
</dbReference>
<dbReference type="PANTHER" id="PTHR47199">
    <property type="entry name" value="PHOTOSYSTEM II STABILITY/ASSEMBLY FACTOR HCF136, CHLOROPLASTIC"/>
    <property type="match status" value="1"/>
</dbReference>
<gene>
    <name evidence="3" type="ORF">SG34_004755</name>
</gene>
<dbReference type="InterPro" id="IPR015943">
    <property type="entry name" value="WD40/YVTN_repeat-like_dom_sf"/>
</dbReference>
<proteinExistence type="predicted"/>
<feature type="domain" description="Sortilin N-terminal" evidence="2">
    <location>
        <begin position="59"/>
        <end position="169"/>
    </location>
</feature>
<dbReference type="EMBL" id="CP059733">
    <property type="protein sequence ID" value="WDE06240.1"/>
    <property type="molecule type" value="Genomic_DNA"/>
</dbReference>
<name>A0AAF0CAE9_9GAMM</name>
<dbReference type="AlphaFoldDB" id="A0AAF0CAE9"/>
<dbReference type="InterPro" id="IPR031778">
    <property type="entry name" value="Sortilin_N"/>
</dbReference>
<dbReference type="RefSeq" id="WP_152647332.1">
    <property type="nucleotide sequence ID" value="NZ_CP059733.1"/>
</dbReference>
<evidence type="ECO:0000259" key="2">
    <source>
        <dbReference type="Pfam" id="PF15902"/>
    </source>
</evidence>
<evidence type="ECO:0000256" key="1">
    <source>
        <dbReference type="ARBA" id="ARBA00022737"/>
    </source>
</evidence>
<reference evidence="3 4" key="1">
    <citation type="journal article" date="2015" name="Genome Announc.">
        <title>Draft Genome Sequences of Marine Isolates of Thalassomonas viridans and Thalassomonas actiniarum.</title>
        <authorList>
            <person name="Olonade I."/>
            <person name="van Zyl L.J."/>
            <person name="Trindade M."/>
        </authorList>
    </citation>
    <scope>NUCLEOTIDE SEQUENCE [LARGE SCALE GENOMIC DNA]</scope>
    <source>
        <strain evidence="3 4">XOM25</strain>
    </source>
</reference>
<organism evidence="3 4">
    <name type="scientific">Thalassomonas viridans</name>
    <dbReference type="NCBI Taxonomy" id="137584"/>
    <lineage>
        <taxon>Bacteria</taxon>
        <taxon>Pseudomonadati</taxon>
        <taxon>Pseudomonadota</taxon>
        <taxon>Gammaproteobacteria</taxon>
        <taxon>Alteromonadales</taxon>
        <taxon>Colwelliaceae</taxon>
        <taxon>Thalassomonas</taxon>
    </lineage>
</organism>
<keyword evidence="4" id="KW-1185">Reference proteome</keyword>
<protein>
    <submittedName>
        <fullName evidence="3">Oxidoreductase</fullName>
    </submittedName>
</protein>
<dbReference type="Gene3D" id="2.130.10.10">
    <property type="entry name" value="YVTN repeat-like/Quinoprotein amine dehydrogenase"/>
    <property type="match status" value="2"/>
</dbReference>
<dbReference type="SUPFAM" id="SSF110296">
    <property type="entry name" value="Oligoxyloglucan reducing end-specific cellobiohydrolase"/>
    <property type="match status" value="1"/>
</dbReference>
<keyword evidence="1" id="KW-0677">Repeat</keyword>
<accession>A0AAF0CAE9</accession>
<evidence type="ECO:0000313" key="3">
    <source>
        <dbReference type="EMBL" id="WDE06240.1"/>
    </source>
</evidence>
<evidence type="ECO:0000313" key="4">
    <source>
        <dbReference type="Proteomes" id="UP000032352"/>
    </source>
</evidence>